<dbReference type="PANTHER" id="PTHR31793">
    <property type="entry name" value="4-HYDROXYBENZOYL-COA THIOESTERASE FAMILY MEMBER"/>
    <property type="match status" value="1"/>
</dbReference>
<dbReference type="Pfam" id="PF13279">
    <property type="entry name" value="4HBT_2"/>
    <property type="match status" value="1"/>
</dbReference>
<dbReference type="InterPro" id="IPR029069">
    <property type="entry name" value="HotDog_dom_sf"/>
</dbReference>
<protein>
    <submittedName>
        <fullName evidence="3">Thioesterase-3</fullName>
    </submittedName>
</protein>
<dbReference type="Proteomes" id="UP000256542">
    <property type="component" value="Unassembled WGS sequence"/>
</dbReference>
<organism evidence="3 4">
    <name type="scientific">Marinomonas pollencensis</name>
    <dbReference type="NCBI Taxonomy" id="491954"/>
    <lineage>
        <taxon>Bacteria</taxon>
        <taxon>Pseudomonadati</taxon>
        <taxon>Pseudomonadota</taxon>
        <taxon>Gammaproteobacteria</taxon>
        <taxon>Oceanospirillales</taxon>
        <taxon>Oceanospirillaceae</taxon>
        <taxon>Marinomonas</taxon>
    </lineage>
</organism>
<accession>A0A3E0DGT2</accession>
<dbReference type="RefSeq" id="WP_115898874.1">
    <property type="nucleotide sequence ID" value="NZ_QUNG01000015.1"/>
</dbReference>
<dbReference type="OrthoDB" id="9799036at2"/>
<dbReference type="CDD" id="cd00586">
    <property type="entry name" value="4HBT"/>
    <property type="match status" value="1"/>
</dbReference>
<dbReference type="PIRSF" id="PIRSF003230">
    <property type="entry name" value="YbgC"/>
    <property type="match status" value="1"/>
</dbReference>
<evidence type="ECO:0000313" key="3">
    <source>
        <dbReference type="EMBL" id="REG81295.1"/>
    </source>
</evidence>
<name>A0A3E0DGT2_9GAMM</name>
<keyword evidence="2" id="KW-0378">Hydrolase</keyword>
<evidence type="ECO:0000256" key="1">
    <source>
        <dbReference type="ARBA" id="ARBA00005953"/>
    </source>
</evidence>
<comment type="caution">
    <text evidence="3">The sequence shown here is derived from an EMBL/GenBank/DDBJ whole genome shotgun (WGS) entry which is preliminary data.</text>
</comment>
<dbReference type="NCBIfam" id="TIGR00051">
    <property type="entry name" value="YbgC/FadM family acyl-CoA thioesterase"/>
    <property type="match status" value="1"/>
</dbReference>
<dbReference type="GO" id="GO:0047617">
    <property type="term" value="F:fatty acyl-CoA hydrolase activity"/>
    <property type="evidence" value="ECO:0007669"/>
    <property type="project" value="TreeGrafter"/>
</dbReference>
<comment type="similarity">
    <text evidence="1">Belongs to the 4-hydroxybenzoyl-CoA thioesterase family.</text>
</comment>
<evidence type="ECO:0000313" key="4">
    <source>
        <dbReference type="Proteomes" id="UP000256542"/>
    </source>
</evidence>
<sequence>MINTVQIKVRGYHLDIFQHVNNARYLEFLEEGRWAFFEEFGVGAEMMSQGIAWVVVNINIDFKKEANFGDVLEVQTAFSKLGNRSISMQQNIVDSKTQAIVAQAQVTYVCFSQKLKKAVALPEEYRLKIEAALVGLEETV</sequence>
<proteinExistence type="inferred from homology"/>
<dbReference type="InterPro" id="IPR006684">
    <property type="entry name" value="YbgC/YbaW"/>
</dbReference>
<keyword evidence="4" id="KW-1185">Reference proteome</keyword>
<reference evidence="3 4" key="1">
    <citation type="submission" date="2018-08" db="EMBL/GenBank/DDBJ databases">
        <title>Genomic Encyclopedia of Type Strains, Phase III (KMG-III): the genomes of soil and plant-associated and newly described type strains.</title>
        <authorList>
            <person name="Whitman W."/>
        </authorList>
    </citation>
    <scope>NUCLEOTIDE SEQUENCE [LARGE SCALE GENOMIC DNA]</scope>
    <source>
        <strain evidence="3 4">CECT 7375</strain>
    </source>
</reference>
<dbReference type="SUPFAM" id="SSF54637">
    <property type="entry name" value="Thioesterase/thiol ester dehydrase-isomerase"/>
    <property type="match status" value="1"/>
</dbReference>
<evidence type="ECO:0000256" key="2">
    <source>
        <dbReference type="ARBA" id="ARBA00022801"/>
    </source>
</evidence>
<dbReference type="InterPro" id="IPR050563">
    <property type="entry name" value="4-hydroxybenzoyl-CoA_TE"/>
</dbReference>
<dbReference type="AlphaFoldDB" id="A0A3E0DGT2"/>
<dbReference type="PANTHER" id="PTHR31793:SF24">
    <property type="entry name" value="LONG-CHAIN ACYL-COA THIOESTERASE FADM"/>
    <property type="match status" value="1"/>
</dbReference>
<dbReference type="Gene3D" id="3.10.129.10">
    <property type="entry name" value="Hotdog Thioesterase"/>
    <property type="match status" value="1"/>
</dbReference>
<dbReference type="EMBL" id="QUNG01000015">
    <property type="protein sequence ID" value="REG81295.1"/>
    <property type="molecule type" value="Genomic_DNA"/>
</dbReference>
<gene>
    <name evidence="3" type="ORF">DFP81_11516</name>
</gene>